<dbReference type="Proteomes" id="UP001324595">
    <property type="component" value="Unassembled WGS sequence"/>
</dbReference>
<proteinExistence type="predicted"/>
<dbReference type="RefSeq" id="WP_323670058.1">
    <property type="nucleotide sequence ID" value="NZ_JAXUBE010000059.1"/>
</dbReference>
<organism evidence="1 2">
    <name type="scientific">Bordetella parapertussis</name>
    <dbReference type="NCBI Taxonomy" id="519"/>
    <lineage>
        <taxon>Bacteria</taxon>
        <taxon>Pseudomonadati</taxon>
        <taxon>Pseudomonadota</taxon>
        <taxon>Betaproteobacteria</taxon>
        <taxon>Burkholderiales</taxon>
        <taxon>Alcaligenaceae</taxon>
        <taxon>Bordetella</taxon>
    </lineage>
</organism>
<reference evidence="1 2" key="1">
    <citation type="submission" date="2023-12" db="EMBL/GenBank/DDBJ databases">
        <title>Draft Genome Sequences of Bordetella parapertussis clinical Isolates from Colombia, 2023.</title>
        <authorList>
            <person name="Montilla E.A."/>
            <person name="Rojas F."/>
            <person name="Vargas M.N."/>
            <person name="Bonilla V."/>
            <person name="Duarte C."/>
        </authorList>
    </citation>
    <scope>NUCLEOTIDE SEQUENCE [LARGE SCALE GENOMIC DNA]</scope>
    <source>
        <strain evidence="1 2">320001806</strain>
    </source>
</reference>
<protein>
    <submittedName>
        <fullName evidence="1">Uncharacterized protein</fullName>
    </submittedName>
</protein>
<name>A0ABU5X891_BORPP</name>
<evidence type="ECO:0000313" key="1">
    <source>
        <dbReference type="EMBL" id="MEB2664524.1"/>
    </source>
</evidence>
<dbReference type="EMBL" id="JAXUBE010000059">
    <property type="protein sequence ID" value="MEB2664524.1"/>
    <property type="molecule type" value="Genomic_DNA"/>
</dbReference>
<evidence type="ECO:0000313" key="2">
    <source>
        <dbReference type="Proteomes" id="UP001324595"/>
    </source>
</evidence>
<sequence>MSLFRFSRFYTPLRRGPRPPHSVLRAGAGVVWRAAAGAIHATPLGGEGGLIAVRLLEAGATAVAPDA</sequence>
<keyword evidence="2" id="KW-1185">Reference proteome</keyword>
<accession>A0ABU5X891</accession>
<comment type="caution">
    <text evidence="1">The sequence shown here is derived from an EMBL/GenBank/DDBJ whole genome shotgun (WGS) entry which is preliminary data.</text>
</comment>
<gene>
    <name evidence="1" type="ORF">U5T69_15345</name>
</gene>